<gene>
    <name evidence="6" type="ORF">C8A01DRAFT_15143</name>
</gene>
<dbReference type="Gene3D" id="1.10.510.10">
    <property type="entry name" value="Transferase(Phosphotransferase) domain 1"/>
    <property type="match status" value="1"/>
</dbReference>
<dbReference type="GO" id="GO:0035556">
    <property type="term" value="P:intracellular signal transduction"/>
    <property type="evidence" value="ECO:0007669"/>
    <property type="project" value="TreeGrafter"/>
</dbReference>
<keyword evidence="7" id="KW-1185">Reference proteome</keyword>
<feature type="compositionally biased region" description="Low complexity" evidence="4">
    <location>
        <begin position="11"/>
        <end position="20"/>
    </location>
</feature>
<dbReference type="GO" id="GO:0005524">
    <property type="term" value="F:ATP binding"/>
    <property type="evidence" value="ECO:0007669"/>
    <property type="project" value="UniProtKB-UniRule"/>
</dbReference>
<keyword evidence="6" id="KW-0418">Kinase</keyword>
<dbReference type="SMART" id="SM00220">
    <property type="entry name" value="S_TKc"/>
    <property type="match status" value="1"/>
</dbReference>
<dbReference type="PANTHER" id="PTHR24346:SF77">
    <property type="entry name" value="SERINE THREONINE PROTEIN KINASE"/>
    <property type="match status" value="1"/>
</dbReference>
<feature type="region of interest" description="Disordered" evidence="4">
    <location>
        <begin position="467"/>
        <end position="504"/>
    </location>
</feature>
<feature type="compositionally biased region" description="Low complexity" evidence="4">
    <location>
        <begin position="482"/>
        <end position="501"/>
    </location>
</feature>
<evidence type="ECO:0000256" key="2">
    <source>
        <dbReference type="ARBA" id="ARBA00022840"/>
    </source>
</evidence>
<name>A0AAN6PI40_9PEZI</name>
<dbReference type="GO" id="GO:0005737">
    <property type="term" value="C:cytoplasm"/>
    <property type="evidence" value="ECO:0007669"/>
    <property type="project" value="TreeGrafter"/>
</dbReference>
<keyword evidence="6" id="KW-0808">Transferase</keyword>
<dbReference type="CDD" id="cd14008">
    <property type="entry name" value="STKc_LKB1_CaMKK"/>
    <property type="match status" value="1"/>
</dbReference>
<dbReference type="PROSITE" id="PS50011">
    <property type="entry name" value="PROTEIN_KINASE_DOM"/>
    <property type="match status" value="1"/>
</dbReference>
<evidence type="ECO:0000256" key="4">
    <source>
        <dbReference type="SAM" id="MobiDB-lite"/>
    </source>
</evidence>
<dbReference type="SUPFAM" id="SSF56112">
    <property type="entry name" value="Protein kinase-like (PK-like)"/>
    <property type="match status" value="1"/>
</dbReference>
<evidence type="ECO:0000256" key="3">
    <source>
        <dbReference type="PROSITE-ProRule" id="PRU10141"/>
    </source>
</evidence>
<dbReference type="InterPro" id="IPR011009">
    <property type="entry name" value="Kinase-like_dom_sf"/>
</dbReference>
<feature type="region of interest" description="Disordered" evidence="4">
    <location>
        <begin position="1"/>
        <end position="24"/>
    </location>
</feature>
<reference evidence="7" key="1">
    <citation type="journal article" date="2023" name="Mol. Phylogenet. Evol.">
        <title>Genome-scale phylogeny and comparative genomics of the fungal order Sordariales.</title>
        <authorList>
            <person name="Hensen N."/>
            <person name="Bonometti L."/>
            <person name="Westerberg I."/>
            <person name="Brannstrom I.O."/>
            <person name="Guillou S."/>
            <person name="Cros-Aarteil S."/>
            <person name="Calhoun S."/>
            <person name="Haridas S."/>
            <person name="Kuo A."/>
            <person name="Mondo S."/>
            <person name="Pangilinan J."/>
            <person name="Riley R."/>
            <person name="LaButti K."/>
            <person name="Andreopoulos B."/>
            <person name="Lipzen A."/>
            <person name="Chen C."/>
            <person name="Yan M."/>
            <person name="Daum C."/>
            <person name="Ng V."/>
            <person name="Clum A."/>
            <person name="Steindorff A."/>
            <person name="Ohm R.A."/>
            <person name="Martin F."/>
            <person name="Silar P."/>
            <person name="Natvig D.O."/>
            <person name="Lalanne C."/>
            <person name="Gautier V."/>
            <person name="Ament-Velasquez S.L."/>
            <person name="Kruys A."/>
            <person name="Hutchinson M.I."/>
            <person name="Powell A.J."/>
            <person name="Barry K."/>
            <person name="Miller A.N."/>
            <person name="Grigoriev I.V."/>
            <person name="Debuchy R."/>
            <person name="Gladieux P."/>
            <person name="Hiltunen Thoren M."/>
            <person name="Johannesson H."/>
        </authorList>
    </citation>
    <scope>NUCLEOTIDE SEQUENCE [LARGE SCALE GENOMIC DNA]</scope>
    <source>
        <strain evidence="7">CBS 284.82</strain>
    </source>
</reference>
<feature type="binding site" evidence="3">
    <location>
        <position position="145"/>
    </location>
    <ligand>
        <name>ATP</name>
        <dbReference type="ChEBI" id="CHEBI:30616"/>
    </ligand>
</feature>
<dbReference type="InterPro" id="IPR017441">
    <property type="entry name" value="Protein_kinase_ATP_BS"/>
</dbReference>
<dbReference type="Gene3D" id="3.30.200.20">
    <property type="entry name" value="Phosphorylase Kinase, domain 1"/>
    <property type="match status" value="1"/>
</dbReference>
<keyword evidence="2 3" id="KW-0067">ATP-binding</keyword>
<evidence type="ECO:0000313" key="6">
    <source>
        <dbReference type="EMBL" id="KAK4041067.1"/>
    </source>
</evidence>
<dbReference type="InterPro" id="IPR008271">
    <property type="entry name" value="Ser/Thr_kinase_AS"/>
</dbReference>
<dbReference type="PROSITE" id="PS00108">
    <property type="entry name" value="PROTEIN_KINASE_ST"/>
    <property type="match status" value="1"/>
</dbReference>
<feature type="compositionally biased region" description="Gly residues" evidence="4">
    <location>
        <begin position="633"/>
        <end position="669"/>
    </location>
</feature>
<dbReference type="Proteomes" id="UP001303115">
    <property type="component" value="Unassembled WGS sequence"/>
</dbReference>
<accession>A0AAN6PI40</accession>
<evidence type="ECO:0000256" key="1">
    <source>
        <dbReference type="ARBA" id="ARBA00022741"/>
    </source>
</evidence>
<keyword evidence="1 3" id="KW-0547">Nucleotide-binding</keyword>
<dbReference type="PANTHER" id="PTHR24346">
    <property type="entry name" value="MAP/MICROTUBULE AFFINITY-REGULATING KINASE"/>
    <property type="match status" value="1"/>
</dbReference>
<evidence type="ECO:0000313" key="7">
    <source>
        <dbReference type="Proteomes" id="UP001303115"/>
    </source>
</evidence>
<proteinExistence type="predicted"/>
<evidence type="ECO:0000259" key="5">
    <source>
        <dbReference type="PROSITE" id="PS50011"/>
    </source>
</evidence>
<sequence>MADEENHDSQTRITTLTLPLRPRPADGNAMTPTIHTAVPPGLVSPGIQVELYGDPRPRPAPIYPRSAPPDVQSFPSPMRHHRRTPSAHREIKETLNARSEYCNEDSEGRSHHHINQYVIKDEIGRGSYGAVHLATDQFGNEYAVKAFSKARLRKRAQSNILRHGPRQLGRFHRAGFGAPDAPIIGFKAQQAKEAQDALFLIREEIAIMKKLNHPNLVQLIEVLDDPEDDSLYMVLEMCKKGVVMKVGLGESATPIEEEKCRYWFRDLILGIEYLHSQGVVHRDIKPDNLLLTDDDVLKIVDFGVSEMFEKSDDMRTAKSAGSPAFLPPELCVAKHGDVSGKAADIWSMGVSLYCLRYGRIPFERDGVLEMYEAIKTETPKLPSDENTDFIALMGRVLEKEPEKRITMAELREHPWVTKRGTDPLLSAEENCSDPVDPPNPLELNHAFTRRMSHLICVMKAIRKFKSLLSPRPTPREKDAHPESTPAPSSAAPGEEPSAAQPQSTAEFAARVLRERQEFLAKGGKASLDQLLNPLSPINTTTTIGSETTAATHSQDQQQQQQPHHPLLLGIGTGGIDAFPTTTSSADGTLQPGELPPAADIVSDSPTVVDFNVYDRAFEAEVERIKRSTSRRGAGAGPRGKGAGASGGGGGGAGPGAGQGGQGSGSGAGSGVIYQTRFSERRGGGGGGGFAAAVGGDSSRPQQGGGMRFADLVARAMAVEETREEMGTGPAEGEGDGEGGSQVKAQDQEGR</sequence>
<dbReference type="FunFam" id="3.30.200.20:FF:000447">
    <property type="entry name" value="Calcium/calmodulin dependent protein kinase"/>
    <property type="match status" value="1"/>
</dbReference>
<comment type="caution">
    <text evidence="6">The sequence shown here is derived from an EMBL/GenBank/DDBJ whole genome shotgun (WGS) entry which is preliminary data.</text>
</comment>
<dbReference type="FunFam" id="1.10.510.10:FF:000995">
    <property type="entry name" value="BcCMK3, calcium/calmodulin-dependent protein kinase"/>
    <property type="match status" value="1"/>
</dbReference>
<protein>
    <submittedName>
        <fullName evidence="6">Kinase-like domain-containing protein</fullName>
    </submittedName>
</protein>
<feature type="domain" description="Protein kinase" evidence="5">
    <location>
        <begin position="117"/>
        <end position="416"/>
    </location>
</feature>
<organism evidence="6 7">
    <name type="scientific">Parachaetomium inaequale</name>
    <dbReference type="NCBI Taxonomy" id="2588326"/>
    <lineage>
        <taxon>Eukaryota</taxon>
        <taxon>Fungi</taxon>
        <taxon>Dikarya</taxon>
        <taxon>Ascomycota</taxon>
        <taxon>Pezizomycotina</taxon>
        <taxon>Sordariomycetes</taxon>
        <taxon>Sordariomycetidae</taxon>
        <taxon>Sordariales</taxon>
        <taxon>Chaetomiaceae</taxon>
        <taxon>Parachaetomium</taxon>
    </lineage>
</organism>
<feature type="region of interest" description="Disordered" evidence="4">
    <location>
        <begin position="627"/>
        <end position="750"/>
    </location>
</feature>
<dbReference type="GO" id="GO:0004674">
    <property type="term" value="F:protein serine/threonine kinase activity"/>
    <property type="evidence" value="ECO:0007669"/>
    <property type="project" value="TreeGrafter"/>
</dbReference>
<dbReference type="Pfam" id="PF00069">
    <property type="entry name" value="Pkinase"/>
    <property type="match status" value="1"/>
</dbReference>
<dbReference type="AlphaFoldDB" id="A0AAN6PI40"/>
<dbReference type="EMBL" id="MU854364">
    <property type="protein sequence ID" value="KAK4041067.1"/>
    <property type="molecule type" value="Genomic_DNA"/>
</dbReference>
<dbReference type="InterPro" id="IPR000719">
    <property type="entry name" value="Prot_kinase_dom"/>
</dbReference>
<dbReference type="PROSITE" id="PS00107">
    <property type="entry name" value="PROTEIN_KINASE_ATP"/>
    <property type="match status" value="1"/>
</dbReference>
<feature type="region of interest" description="Disordered" evidence="4">
    <location>
        <begin position="67"/>
        <end position="87"/>
    </location>
</feature>